<evidence type="ECO:0000313" key="2">
    <source>
        <dbReference type="EMBL" id="RAV10610.1"/>
    </source>
</evidence>
<evidence type="ECO:0000313" key="3">
    <source>
        <dbReference type="Proteomes" id="UP000250369"/>
    </source>
</evidence>
<dbReference type="Proteomes" id="UP000250369">
    <property type="component" value="Unassembled WGS sequence"/>
</dbReference>
<name>A0A329LTZ2_9BACL</name>
<organism evidence="2 3">
    <name type="scientific">Paenibacillus contaminans</name>
    <dbReference type="NCBI Taxonomy" id="450362"/>
    <lineage>
        <taxon>Bacteria</taxon>
        <taxon>Bacillati</taxon>
        <taxon>Bacillota</taxon>
        <taxon>Bacilli</taxon>
        <taxon>Bacillales</taxon>
        <taxon>Paenibacillaceae</taxon>
        <taxon>Paenibacillus</taxon>
    </lineage>
</organism>
<evidence type="ECO:0000256" key="1">
    <source>
        <dbReference type="SAM" id="MobiDB-lite"/>
    </source>
</evidence>
<reference evidence="2 3" key="1">
    <citation type="journal article" date="2009" name="Int. J. Syst. Evol. Microbiol.">
        <title>Paenibacillus contaminans sp. nov., isolated from a contaminated laboratory plate.</title>
        <authorList>
            <person name="Chou J.H."/>
            <person name="Lee J.H."/>
            <person name="Lin M.C."/>
            <person name="Chang P.S."/>
            <person name="Arun A.B."/>
            <person name="Young C.C."/>
            <person name="Chen W.M."/>
        </authorList>
    </citation>
    <scope>NUCLEOTIDE SEQUENCE [LARGE SCALE GENOMIC DNA]</scope>
    <source>
        <strain evidence="2 3">CKOBP-6</strain>
    </source>
</reference>
<sequence>MAGAAGPARAAGGTAGSARPAGGLAAQRVRAAEPRQSAGGTADQGGAASRQARQRVFVKIAAHVENAGTLTRLKALLAEHPGPLVVVLFYENGQKTIALSDAYRVKPSPELIRGIEELLGAGTAKVK</sequence>
<protein>
    <recommendedName>
        <fullName evidence="4">DNA polymerase III subunit alpha</fullName>
    </recommendedName>
</protein>
<dbReference type="EMBL" id="QMFB01000042">
    <property type="protein sequence ID" value="RAV10610.1"/>
    <property type="molecule type" value="Genomic_DNA"/>
</dbReference>
<proteinExistence type="predicted"/>
<accession>A0A329LTZ2</accession>
<comment type="caution">
    <text evidence="2">The sequence shown here is derived from an EMBL/GenBank/DDBJ whole genome shotgun (WGS) entry which is preliminary data.</text>
</comment>
<feature type="compositionally biased region" description="Low complexity" evidence="1">
    <location>
        <begin position="1"/>
        <end position="23"/>
    </location>
</feature>
<evidence type="ECO:0008006" key="4">
    <source>
        <dbReference type="Google" id="ProtNLM"/>
    </source>
</evidence>
<feature type="region of interest" description="Disordered" evidence="1">
    <location>
        <begin position="1"/>
        <end position="50"/>
    </location>
</feature>
<keyword evidence="3" id="KW-1185">Reference proteome</keyword>
<dbReference type="AlphaFoldDB" id="A0A329LTZ2"/>
<gene>
    <name evidence="2" type="ORF">DQG23_37660</name>
</gene>